<dbReference type="CDD" id="cd06562">
    <property type="entry name" value="GH20_HexA_HexB-like"/>
    <property type="match status" value="1"/>
</dbReference>
<dbReference type="SUPFAM" id="SSF51445">
    <property type="entry name" value="(Trans)glycosidases"/>
    <property type="match status" value="1"/>
</dbReference>
<dbReference type="PANTHER" id="PTHR22600:SF26">
    <property type="entry name" value="BETA-N-ACETYLHEXOSAMINIDASE"/>
    <property type="match status" value="1"/>
</dbReference>
<dbReference type="SUPFAM" id="SSF55545">
    <property type="entry name" value="beta-N-acetylhexosaminidase-like domain"/>
    <property type="match status" value="1"/>
</dbReference>
<dbReference type="PANTHER" id="PTHR22600">
    <property type="entry name" value="BETA-HEXOSAMINIDASE"/>
    <property type="match status" value="1"/>
</dbReference>
<evidence type="ECO:0000256" key="2">
    <source>
        <dbReference type="ARBA" id="ARBA00006285"/>
    </source>
</evidence>
<dbReference type="Pfam" id="PF14845">
    <property type="entry name" value="Glycohydro_20b2"/>
    <property type="match status" value="1"/>
</dbReference>
<feature type="domain" description="Beta-hexosaminidase eukaryotic type N-terminal" evidence="10">
    <location>
        <begin position="2"/>
        <end position="34"/>
    </location>
</feature>
<dbReference type="EC" id="3.2.1.52" evidence="3"/>
<dbReference type="GO" id="GO:0004563">
    <property type="term" value="F:beta-N-acetylhexosaminidase activity"/>
    <property type="evidence" value="ECO:0007669"/>
    <property type="project" value="UniProtKB-EC"/>
</dbReference>
<keyword evidence="6" id="KW-0325">Glycoprotein</keyword>
<keyword evidence="12" id="KW-1185">Reference proteome</keyword>
<dbReference type="InterPro" id="IPR017853">
    <property type="entry name" value="GH"/>
</dbReference>
<sequence length="455" mass="51623">MYTLSVGRASKNVALIQAYSVFGVLRALDTFTQLAVRSADDRSASDKTGIFLPHMPISIDDWPQFAHRGLMLDTARSFIPVDDLLRTLDAMSAVKMNVFHWHVVDSQSFPIKSEKLPELWKSGAYGPDMVYSAEDVRRIVDYGRKRGIRVIPEFDTPGHTFAWGLAYPELSVCANRQPNWQTLDPTNPNTYALLGQLFAEQAKWFPDASFHMGGDEVNLHCYTDTPRINAYMQSRGLSPTELVRRYMNRVVDILANEGKTVTAWEESVLEYGLRPNSSIQVQVWKGAKNVADVVRLGYQVIASPADRWYLDCGRGEWINNAHGEKSWCDPYKDWRVVYTYDPLENLTLSRHPGSGPADHTVPLSHHPLVAGGEVALWSEQTDSANLDTQLWPRAAAAAEVLWSGRRDVVGHERTTREALPRLMALRRRLQARHIRVDPIQMLWCELNPQQCEQHE</sequence>
<evidence type="ECO:0000259" key="10">
    <source>
        <dbReference type="Pfam" id="PF14845"/>
    </source>
</evidence>
<organism evidence="11 12">
    <name type="scientific">Thamnocephalis sphaerospora</name>
    <dbReference type="NCBI Taxonomy" id="78915"/>
    <lineage>
        <taxon>Eukaryota</taxon>
        <taxon>Fungi</taxon>
        <taxon>Fungi incertae sedis</taxon>
        <taxon>Zoopagomycota</taxon>
        <taxon>Zoopagomycotina</taxon>
        <taxon>Zoopagomycetes</taxon>
        <taxon>Zoopagales</taxon>
        <taxon>Sigmoideomycetaceae</taxon>
        <taxon>Thamnocephalis</taxon>
    </lineage>
</organism>
<dbReference type="InterPro" id="IPR025705">
    <property type="entry name" value="Beta_hexosaminidase_sua/sub"/>
</dbReference>
<dbReference type="Proteomes" id="UP000271241">
    <property type="component" value="Unassembled WGS sequence"/>
</dbReference>
<evidence type="ECO:0000256" key="1">
    <source>
        <dbReference type="ARBA" id="ARBA00001231"/>
    </source>
</evidence>
<evidence type="ECO:0000256" key="5">
    <source>
        <dbReference type="ARBA" id="ARBA00022801"/>
    </source>
</evidence>
<dbReference type="GO" id="GO:0030203">
    <property type="term" value="P:glycosaminoglycan metabolic process"/>
    <property type="evidence" value="ECO:0007669"/>
    <property type="project" value="TreeGrafter"/>
</dbReference>
<evidence type="ECO:0000256" key="8">
    <source>
        <dbReference type="PIRSR" id="PIRSR001093-1"/>
    </source>
</evidence>
<dbReference type="PRINTS" id="PR00738">
    <property type="entry name" value="GLHYDRLASE20"/>
</dbReference>
<evidence type="ECO:0000256" key="3">
    <source>
        <dbReference type="ARBA" id="ARBA00012663"/>
    </source>
</evidence>
<dbReference type="Pfam" id="PF00728">
    <property type="entry name" value="Glyco_hydro_20"/>
    <property type="match status" value="1"/>
</dbReference>
<accession>A0A4P9XJI2</accession>
<evidence type="ECO:0000313" key="12">
    <source>
        <dbReference type="Proteomes" id="UP000271241"/>
    </source>
</evidence>
<proteinExistence type="inferred from homology"/>
<dbReference type="Gene3D" id="3.30.379.10">
    <property type="entry name" value="Chitobiase/beta-hexosaminidase domain 2-like"/>
    <property type="match status" value="1"/>
</dbReference>
<dbReference type="OrthoDB" id="428480at2759"/>
<dbReference type="GO" id="GO:0016020">
    <property type="term" value="C:membrane"/>
    <property type="evidence" value="ECO:0007669"/>
    <property type="project" value="TreeGrafter"/>
</dbReference>
<dbReference type="Gene3D" id="3.20.20.80">
    <property type="entry name" value="Glycosidases"/>
    <property type="match status" value="1"/>
</dbReference>
<evidence type="ECO:0000256" key="7">
    <source>
        <dbReference type="ARBA" id="ARBA00023295"/>
    </source>
</evidence>
<dbReference type="InterPro" id="IPR029019">
    <property type="entry name" value="HEX_eukaryotic_N"/>
</dbReference>
<dbReference type="STRING" id="78915.A0A4P9XJI2"/>
<dbReference type="AlphaFoldDB" id="A0A4P9XJI2"/>
<feature type="domain" description="Glycoside hydrolase family 20 catalytic" evidence="9">
    <location>
        <begin position="65"/>
        <end position="404"/>
    </location>
</feature>
<reference evidence="12" key="1">
    <citation type="journal article" date="2018" name="Nat. Microbiol.">
        <title>Leveraging single-cell genomics to expand the fungal tree of life.</title>
        <authorList>
            <person name="Ahrendt S.R."/>
            <person name="Quandt C.A."/>
            <person name="Ciobanu D."/>
            <person name="Clum A."/>
            <person name="Salamov A."/>
            <person name="Andreopoulos B."/>
            <person name="Cheng J.F."/>
            <person name="Woyke T."/>
            <person name="Pelin A."/>
            <person name="Henrissat B."/>
            <person name="Reynolds N.K."/>
            <person name="Benny G.L."/>
            <person name="Smith M.E."/>
            <person name="James T.Y."/>
            <person name="Grigoriev I.V."/>
        </authorList>
    </citation>
    <scope>NUCLEOTIDE SEQUENCE [LARGE SCALE GENOMIC DNA]</scope>
    <source>
        <strain evidence="12">RSA 1356</strain>
    </source>
</reference>
<dbReference type="InterPro" id="IPR029018">
    <property type="entry name" value="Hex-like_dom2"/>
</dbReference>
<evidence type="ECO:0000259" key="9">
    <source>
        <dbReference type="Pfam" id="PF00728"/>
    </source>
</evidence>
<keyword evidence="7" id="KW-0326">Glycosidase</keyword>
<feature type="active site" description="Proton donor" evidence="8">
    <location>
        <position position="216"/>
    </location>
</feature>
<dbReference type="GO" id="GO:0005975">
    <property type="term" value="P:carbohydrate metabolic process"/>
    <property type="evidence" value="ECO:0007669"/>
    <property type="project" value="InterPro"/>
</dbReference>
<gene>
    <name evidence="11" type="ORF">THASP1DRAFT_19709</name>
</gene>
<protein>
    <recommendedName>
        <fullName evidence="3">beta-N-acetylhexosaminidase</fullName>
        <ecNumber evidence="3">3.2.1.52</ecNumber>
    </recommendedName>
</protein>
<dbReference type="EMBL" id="KZ993105">
    <property type="protein sequence ID" value="RKP05521.1"/>
    <property type="molecule type" value="Genomic_DNA"/>
</dbReference>
<comment type="catalytic activity">
    <reaction evidence="1">
        <text>Hydrolysis of terminal non-reducing N-acetyl-D-hexosamine residues in N-acetyl-beta-D-hexosaminides.</text>
        <dbReference type="EC" id="3.2.1.52"/>
    </reaction>
</comment>
<keyword evidence="5 11" id="KW-0378">Hydrolase</keyword>
<evidence type="ECO:0000256" key="6">
    <source>
        <dbReference type="ARBA" id="ARBA00023180"/>
    </source>
</evidence>
<comment type="similarity">
    <text evidence="2">Belongs to the glycosyl hydrolase 20 family.</text>
</comment>
<evidence type="ECO:0000256" key="4">
    <source>
        <dbReference type="ARBA" id="ARBA00022729"/>
    </source>
</evidence>
<dbReference type="PIRSF" id="PIRSF001093">
    <property type="entry name" value="B-hxosamndse_ab_euk"/>
    <property type="match status" value="1"/>
</dbReference>
<dbReference type="InterPro" id="IPR015883">
    <property type="entry name" value="Glyco_hydro_20_cat"/>
</dbReference>
<name>A0A4P9XJI2_9FUNG</name>
<dbReference type="FunFam" id="3.20.20.80:FF:000063">
    <property type="entry name" value="Beta-hexosaminidase"/>
    <property type="match status" value="1"/>
</dbReference>
<keyword evidence="4" id="KW-0732">Signal</keyword>
<evidence type="ECO:0000313" key="11">
    <source>
        <dbReference type="EMBL" id="RKP05521.1"/>
    </source>
</evidence>